<dbReference type="EMBL" id="JASPKZ010003440">
    <property type="protein sequence ID" value="KAJ9593445.1"/>
    <property type="molecule type" value="Genomic_DNA"/>
</dbReference>
<comment type="caution">
    <text evidence="5">The sequence shown here is derived from an EMBL/GenBank/DDBJ whole genome shotgun (WGS) entry which is preliminary data.</text>
</comment>
<name>A0AAD8A762_DIPPU</name>
<feature type="region of interest" description="Disordered" evidence="2">
    <location>
        <begin position="34"/>
        <end position="57"/>
    </location>
</feature>
<dbReference type="PRINTS" id="PR00390">
    <property type="entry name" value="PHPHLIPASEC"/>
</dbReference>
<sequence>LLYTECVDEHMPFLPSPEVLKKKILVKAKKVSPAGKASDSDSEEESRPEMEQANLHQKQKVVAQGLSSLVNLCQAVHFRGFEEARLNGKYFHMSSFSEAKASVLIEKSGKQFVAYNARQLSRIYPSGARTGSSNYKPTPFWNSGCQIVALNYQSARRPIFLNESKFKENGGCGYVLKPGYLCGDGVDYDPTAVQTERAETKLKLIVISGQHIPKPDQDTEGEIVDPYVVVKIVGHPADAFKTKTETIRNNGFNPQWNKEMNFSLKYPELAMVHFVVKDSNNTGKNAMLGMYALPFTSLQQGYRHIYLLDYMRELVSPATLFVHVSIK</sequence>
<evidence type="ECO:0000256" key="1">
    <source>
        <dbReference type="RuleBase" id="RU361133"/>
    </source>
</evidence>
<evidence type="ECO:0000313" key="6">
    <source>
        <dbReference type="Proteomes" id="UP001233999"/>
    </source>
</evidence>
<dbReference type="Proteomes" id="UP001233999">
    <property type="component" value="Unassembled WGS sequence"/>
</dbReference>
<dbReference type="AlphaFoldDB" id="A0AAD8A762"/>
<keyword evidence="1" id="KW-0443">Lipid metabolism</keyword>
<dbReference type="SUPFAM" id="SSF49562">
    <property type="entry name" value="C2 domain (Calcium/lipid-binding domain, CaLB)"/>
    <property type="match status" value="1"/>
</dbReference>
<dbReference type="Gene3D" id="2.60.40.150">
    <property type="entry name" value="C2 domain"/>
    <property type="match status" value="1"/>
</dbReference>
<dbReference type="EC" id="3.1.4.11" evidence="1"/>
<keyword evidence="6" id="KW-1185">Reference proteome</keyword>
<keyword evidence="1" id="KW-0442">Lipid degradation</keyword>
<feature type="domain" description="C2" evidence="3">
    <location>
        <begin position="183"/>
        <end position="309"/>
    </location>
</feature>
<dbReference type="GO" id="GO:0035556">
    <property type="term" value="P:intracellular signal transduction"/>
    <property type="evidence" value="ECO:0007669"/>
    <property type="project" value="InterPro"/>
</dbReference>
<dbReference type="PROSITE" id="PS50004">
    <property type="entry name" value="C2"/>
    <property type="match status" value="1"/>
</dbReference>
<dbReference type="Pfam" id="PF00168">
    <property type="entry name" value="C2"/>
    <property type="match status" value="1"/>
</dbReference>
<dbReference type="SMART" id="SM00149">
    <property type="entry name" value="PLCYc"/>
    <property type="match status" value="1"/>
</dbReference>
<dbReference type="CDD" id="cd00275">
    <property type="entry name" value="C2_PLC_like"/>
    <property type="match status" value="1"/>
</dbReference>
<dbReference type="GO" id="GO:0005886">
    <property type="term" value="C:plasma membrane"/>
    <property type="evidence" value="ECO:0007669"/>
    <property type="project" value="TreeGrafter"/>
</dbReference>
<evidence type="ECO:0000256" key="2">
    <source>
        <dbReference type="SAM" id="MobiDB-lite"/>
    </source>
</evidence>
<dbReference type="PANTHER" id="PTHR10336:SF209">
    <property type="entry name" value="PHOSPHOINOSITIDE PHOSPHOLIPASE C"/>
    <property type="match status" value="1"/>
</dbReference>
<keyword evidence="1" id="KW-0378">Hydrolase</keyword>
<dbReference type="SMART" id="SM00239">
    <property type="entry name" value="C2"/>
    <property type="match status" value="1"/>
</dbReference>
<dbReference type="PROSITE" id="PS50008">
    <property type="entry name" value="PIPLC_Y_DOMAIN"/>
    <property type="match status" value="1"/>
</dbReference>
<accession>A0AAD8A762</accession>
<gene>
    <name evidence="5" type="ORF">L9F63_015012</name>
</gene>
<dbReference type="InterPro" id="IPR001711">
    <property type="entry name" value="PLipase_C_Pinositol-sp_Y"/>
</dbReference>
<dbReference type="GO" id="GO:0016042">
    <property type="term" value="P:lipid catabolic process"/>
    <property type="evidence" value="ECO:0007669"/>
    <property type="project" value="UniProtKB-KW"/>
</dbReference>
<feature type="non-terminal residue" evidence="5">
    <location>
        <position position="327"/>
    </location>
</feature>
<feature type="domain" description="PI-PLC Y-box" evidence="4">
    <location>
        <begin position="66"/>
        <end position="181"/>
    </location>
</feature>
<dbReference type="Gene3D" id="3.20.20.190">
    <property type="entry name" value="Phosphatidylinositol (PI) phosphodiesterase"/>
    <property type="match status" value="1"/>
</dbReference>
<dbReference type="Pfam" id="PF00387">
    <property type="entry name" value="PI-PLC-Y"/>
    <property type="match status" value="1"/>
</dbReference>
<dbReference type="GO" id="GO:0004435">
    <property type="term" value="F:phosphatidylinositol-4,5-bisphosphate phospholipase C activity"/>
    <property type="evidence" value="ECO:0007669"/>
    <property type="project" value="UniProtKB-EC"/>
</dbReference>
<dbReference type="SUPFAM" id="SSF51695">
    <property type="entry name" value="PLC-like phosphodiesterases"/>
    <property type="match status" value="1"/>
</dbReference>
<dbReference type="InterPro" id="IPR035892">
    <property type="entry name" value="C2_domain_sf"/>
</dbReference>
<evidence type="ECO:0000259" key="3">
    <source>
        <dbReference type="PROSITE" id="PS50004"/>
    </source>
</evidence>
<evidence type="ECO:0000259" key="4">
    <source>
        <dbReference type="PROSITE" id="PS50008"/>
    </source>
</evidence>
<dbReference type="InterPro" id="IPR017946">
    <property type="entry name" value="PLC-like_Pdiesterase_TIM-brl"/>
</dbReference>
<reference evidence="5" key="2">
    <citation type="submission" date="2023-05" db="EMBL/GenBank/DDBJ databases">
        <authorList>
            <person name="Fouks B."/>
        </authorList>
    </citation>
    <scope>NUCLEOTIDE SEQUENCE</scope>
    <source>
        <strain evidence="5">Stay&amp;Tobe</strain>
        <tissue evidence="5">Testes</tissue>
    </source>
</reference>
<comment type="catalytic activity">
    <reaction evidence="1">
        <text>a 1,2-diacyl-sn-glycero-3-phospho-(1D-myo-inositol-4,5-bisphosphate) + H2O = 1D-myo-inositol 1,4,5-trisphosphate + a 1,2-diacyl-sn-glycerol + H(+)</text>
        <dbReference type="Rhea" id="RHEA:33179"/>
        <dbReference type="ChEBI" id="CHEBI:15377"/>
        <dbReference type="ChEBI" id="CHEBI:15378"/>
        <dbReference type="ChEBI" id="CHEBI:17815"/>
        <dbReference type="ChEBI" id="CHEBI:58456"/>
        <dbReference type="ChEBI" id="CHEBI:203600"/>
        <dbReference type="EC" id="3.1.4.11"/>
    </reaction>
</comment>
<reference evidence="5" key="1">
    <citation type="journal article" date="2023" name="IScience">
        <title>Live-bearing cockroach genome reveals convergent evolutionary mechanisms linked to viviparity in insects and beyond.</title>
        <authorList>
            <person name="Fouks B."/>
            <person name="Harrison M.C."/>
            <person name="Mikhailova A.A."/>
            <person name="Marchal E."/>
            <person name="English S."/>
            <person name="Carruthers M."/>
            <person name="Jennings E.C."/>
            <person name="Chiamaka E.L."/>
            <person name="Frigard R.A."/>
            <person name="Pippel M."/>
            <person name="Attardo G.M."/>
            <person name="Benoit J.B."/>
            <person name="Bornberg-Bauer E."/>
            <person name="Tobe S.S."/>
        </authorList>
    </citation>
    <scope>NUCLEOTIDE SEQUENCE</scope>
    <source>
        <strain evidence="5">Stay&amp;Tobe</strain>
    </source>
</reference>
<organism evidence="5 6">
    <name type="scientific">Diploptera punctata</name>
    <name type="common">Pacific beetle cockroach</name>
    <dbReference type="NCBI Taxonomy" id="6984"/>
    <lineage>
        <taxon>Eukaryota</taxon>
        <taxon>Metazoa</taxon>
        <taxon>Ecdysozoa</taxon>
        <taxon>Arthropoda</taxon>
        <taxon>Hexapoda</taxon>
        <taxon>Insecta</taxon>
        <taxon>Pterygota</taxon>
        <taxon>Neoptera</taxon>
        <taxon>Polyneoptera</taxon>
        <taxon>Dictyoptera</taxon>
        <taxon>Blattodea</taxon>
        <taxon>Blaberoidea</taxon>
        <taxon>Blaberidae</taxon>
        <taxon>Diplopterinae</taxon>
        <taxon>Diploptera</taxon>
    </lineage>
</organism>
<proteinExistence type="predicted"/>
<dbReference type="PANTHER" id="PTHR10336">
    <property type="entry name" value="PHOSPHOINOSITIDE-SPECIFIC PHOSPHOLIPASE C FAMILY PROTEIN"/>
    <property type="match status" value="1"/>
</dbReference>
<dbReference type="InterPro" id="IPR000008">
    <property type="entry name" value="C2_dom"/>
</dbReference>
<dbReference type="InterPro" id="IPR001192">
    <property type="entry name" value="PI-PLC_fam"/>
</dbReference>
<evidence type="ECO:0000313" key="5">
    <source>
        <dbReference type="EMBL" id="KAJ9593445.1"/>
    </source>
</evidence>
<protein>
    <recommendedName>
        <fullName evidence="1">Phosphoinositide phospholipase C</fullName>
        <ecNumber evidence="1">3.1.4.11</ecNumber>
    </recommendedName>
</protein>